<dbReference type="Proteomes" id="UP000250242">
    <property type="component" value="Unassembled WGS sequence"/>
</dbReference>
<evidence type="ECO:0000313" key="3">
    <source>
        <dbReference type="Proteomes" id="UP000250242"/>
    </source>
</evidence>
<accession>A0A2X1UK26</accession>
<evidence type="ECO:0000256" key="1">
    <source>
        <dbReference type="SAM" id="Phobius"/>
    </source>
</evidence>
<name>A0A2X1UK26_9BURK</name>
<keyword evidence="1" id="KW-0812">Transmembrane</keyword>
<sequence length="79" mass="8379">MGALLNPLLVDSGWSPEEIGLMTKVYGSVIGVLSALLAIPLMRYLGSGKAFALLSLLMALSLTLYLPITQVKLLNGMCI</sequence>
<keyword evidence="1" id="KW-1133">Transmembrane helix</keyword>
<organism evidence="2 3">
    <name type="scientific">Oligella urethralis</name>
    <dbReference type="NCBI Taxonomy" id="90245"/>
    <lineage>
        <taxon>Bacteria</taxon>
        <taxon>Pseudomonadati</taxon>
        <taxon>Pseudomonadota</taxon>
        <taxon>Betaproteobacteria</taxon>
        <taxon>Burkholderiales</taxon>
        <taxon>Alcaligenaceae</taxon>
        <taxon>Oligella</taxon>
    </lineage>
</organism>
<evidence type="ECO:0000313" key="2">
    <source>
        <dbReference type="EMBL" id="SPY07529.1"/>
    </source>
</evidence>
<dbReference type="AlphaFoldDB" id="A0A2X1UK26"/>
<feature type="transmembrane region" description="Helical" evidence="1">
    <location>
        <begin position="20"/>
        <end position="39"/>
    </location>
</feature>
<feature type="transmembrane region" description="Helical" evidence="1">
    <location>
        <begin position="51"/>
        <end position="68"/>
    </location>
</feature>
<protein>
    <submittedName>
        <fullName evidence="2">Uncharacterized protein</fullName>
    </submittedName>
</protein>
<dbReference type="EMBL" id="UATH01000001">
    <property type="protein sequence ID" value="SPY07529.1"/>
    <property type="molecule type" value="Genomic_DNA"/>
</dbReference>
<proteinExistence type="predicted"/>
<dbReference type="InterPro" id="IPR036259">
    <property type="entry name" value="MFS_trans_sf"/>
</dbReference>
<gene>
    <name evidence="2" type="ORF">NCTC11009_00739</name>
</gene>
<dbReference type="SUPFAM" id="SSF103473">
    <property type="entry name" value="MFS general substrate transporter"/>
    <property type="match status" value="1"/>
</dbReference>
<reference evidence="2 3" key="1">
    <citation type="submission" date="2018-06" db="EMBL/GenBank/DDBJ databases">
        <authorList>
            <consortium name="Pathogen Informatics"/>
            <person name="Doyle S."/>
        </authorList>
    </citation>
    <scope>NUCLEOTIDE SEQUENCE [LARGE SCALE GENOMIC DNA]</scope>
    <source>
        <strain evidence="2 3">NCTC11009</strain>
    </source>
</reference>
<keyword evidence="1" id="KW-0472">Membrane</keyword>